<dbReference type="Proteomes" id="UP001176940">
    <property type="component" value="Unassembled WGS sequence"/>
</dbReference>
<name>A0ABN9MEJ3_9NEOB</name>
<dbReference type="InterPro" id="IPR023214">
    <property type="entry name" value="HAD_sf"/>
</dbReference>
<dbReference type="Gene3D" id="1.10.150.240">
    <property type="entry name" value="Putative phosphatase, domain 2"/>
    <property type="match status" value="1"/>
</dbReference>
<protein>
    <submittedName>
        <fullName evidence="1">Uncharacterized protein</fullName>
    </submittedName>
</protein>
<dbReference type="PANTHER" id="PTHR47829">
    <property type="entry name" value="HYDROLASE, PUTATIVE (AFU_ORTHOLOGUE AFUA_1G12880)-RELATED"/>
    <property type="match status" value="1"/>
</dbReference>
<proteinExistence type="predicted"/>
<dbReference type="EMBL" id="CAUEEQ010065623">
    <property type="protein sequence ID" value="CAJ0965197.1"/>
    <property type="molecule type" value="Genomic_DNA"/>
</dbReference>
<evidence type="ECO:0000313" key="2">
    <source>
        <dbReference type="Proteomes" id="UP001176940"/>
    </source>
</evidence>
<dbReference type="InterPro" id="IPR023198">
    <property type="entry name" value="PGP-like_dom2"/>
</dbReference>
<evidence type="ECO:0000313" key="1">
    <source>
        <dbReference type="EMBL" id="CAJ0965197.1"/>
    </source>
</evidence>
<sequence length="282" mass="31917">MASILDFIFAAVDNHRMIVAAVDDHSMIFASVDDHWMIIAAVDDNWLIFASADDHWLIFTATDDHWVIVATPDDHWMIFNSTDDHWMLFAAADDHWMIFTTINMNKECQALAEESGVSLPKTFSLEQVFHGLFETGELNKPFLKAATTLRNHGFKTCVLTNNWVDDSPLRHHTADIFSTLSRHFDLVIESCRVGMRKPETRIYEYALKMMKAKPEETIFLDDIGANLKPARALGMSTVLVRDTEKALQELQELSGVQLLDDDVLPPAADLNTVSHGYVPIKV</sequence>
<accession>A0ABN9MEJ3</accession>
<keyword evidence="2" id="KW-1185">Reference proteome</keyword>
<dbReference type="CDD" id="cd02603">
    <property type="entry name" value="HAD_sEH-N_like"/>
    <property type="match status" value="1"/>
</dbReference>
<gene>
    <name evidence="1" type="ORF">RIMI_LOCUS20024448</name>
</gene>
<reference evidence="1" key="1">
    <citation type="submission" date="2023-07" db="EMBL/GenBank/DDBJ databases">
        <authorList>
            <person name="Stuckert A."/>
        </authorList>
    </citation>
    <scope>NUCLEOTIDE SEQUENCE</scope>
</reference>
<dbReference type="SUPFAM" id="SSF56784">
    <property type="entry name" value="HAD-like"/>
    <property type="match status" value="1"/>
</dbReference>
<dbReference type="Gene3D" id="3.40.50.1000">
    <property type="entry name" value="HAD superfamily/HAD-like"/>
    <property type="match status" value="1"/>
</dbReference>
<dbReference type="Pfam" id="PF00702">
    <property type="entry name" value="Hydrolase"/>
    <property type="match status" value="1"/>
</dbReference>
<dbReference type="InterPro" id="IPR036412">
    <property type="entry name" value="HAD-like_sf"/>
</dbReference>
<organism evidence="1 2">
    <name type="scientific">Ranitomeya imitator</name>
    <name type="common">mimic poison frog</name>
    <dbReference type="NCBI Taxonomy" id="111125"/>
    <lineage>
        <taxon>Eukaryota</taxon>
        <taxon>Metazoa</taxon>
        <taxon>Chordata</taxon>
        <taxon>Craniata</taxon>
        <taxon>Vertebrata</taxon>
        <taxon>Euteleostomi</taxon>
        <taxon>Amphibia</taxon>
        <taxon>Batrachia</taxon>
        <taxon>Anura</taxon>
        <taxon>Neobatrachia</taxon>
        <taxon>Hyloidea</taxon>
        <taxon>Dendrobatidae</taxon>
        <taxon>Dendrobatinae</taxon>
        <taxon>Ranitomeya</taxon>
    </lineage>
</organism>
<comment type="caution">
    <text evidence="1">The sequence shown here is derived from an EMBL/GenBank/DDBJ whole genome shotgun (WGS) entry which is preliminary data.</text>
</comment>
<dbReference type="PRINTS" id="PR00413">
    <property type="entry name" value="HADHALOGNASE"/>
</dbReference>
<dbReference type="PANTHER" id="PTHR47829:SF1">
    <property type="entry name" value="HAD FAMILY PHOSPHATASE"/>
    <property type="match status" value="1"/>
</dbReference>
<dbReference type="InterPro" id="IPR006439">
    <property type="entry name" value="HAD-SF_hydro_IA"/>
</dbReference>
<dbReference type="InterPro" id="IPR052898">
    <property type="entry name" value="ACAD10-like"/>
</dbReference>
<dbReference type="NCBIfam" id="TIGR01509">
    <property type="entry name" value="HAD-SF-IA-v3"/>
    <property type="match status" value="1"/>
</dbReference>